<accession>A0A8H3KZQ2</accession>
<protein>
    <recommendedName>
        <fullName evidence="4 9">Carbonic anhydrase</fullName>
        <ecNumber evidence="4 9">4.2.1.1</ecNumber>
    </recommendedName>
</protein>
<comment type="caution">
    <text evidence="11">The sequence shown here is derived from an EMBL/GenBank/DDBJ whole genome shotgun (WGS) entry which is preliminary data.</text>
</comment>
<name>A0A8H3KZQ2_9GLOM</name>
<dbReference type="InterPro" id="IPR001148">
    <property type="entry name" value="CA_dom"/>
</dbReference>
<dbReference type="PROSITE" id="PS00162">
    <property type="entry name" value="ALPHA_CA_1"/>
    <property type="match status" value="1"/>
</dbReference>
<keyword evidence="6 9" id="KW-0862">Zinc</keyword>
<evidence type="ECO:0000256" key="9">
    <source>
        <dbReference type="RuleBase" id="RU367011"/>
    </source>
</evidence>
<evidence type="ECO:0000256" key="5">
    <source>
        <dbReference type="ARBA" id="ARBA00022723"/>
    </source>
</evidence>
<keyword evidence="7 9" id="KW-0456">Lyase</keyword>
<evidence type="ECO:0000313" key="12">
    <source>
        <dbReference type="Proteomes" id="UP000615446"/>
    </source>
</evidence>
<dbReference type="EMBL" id="BLAL01000018">
    <property type="protein sequence ID" value="GES76081.1"/>
    <property type="molecule type" value="Genomic_DNA"/>
</dbReference>
<evidence type="ECO:0000256" key="6">
    <source>
        <dbReference type="ARBA" id="ARBA00022833"/>
    </source>
</evidence>
<evidence type="ECO:0000313" key="11">
    <source>
        <dbReference type="EMBL" id="GES76081.1"/>
    </source>
</evidence>
<evidence type="ECO:0000256" key="3">
    <source>
        <dbReference type="ARBA" id="ARBA00010718"/>
    </source>
</evidence>
<evidence type="ECO:0000256" key="8">
    <source>
        <dbReference type="ARBA" id="ARBA00048348"/>
    </source>
</evidence>
<dbReference type="InterPro" id="IPR023561">
    <property type="entry name" value="Carbonic_anhydrase_a-class"/>
</dbReference>
<keyword evidence="9" id="KW-0732">Signal</keyword>
<evidence type="ECO:0000259" key="10">
    <source>
        <dbReference type="PROSITE" id="PS51144"/>
    </source>
</evidence>
<comment type="catalytic activity">
    <reaction evidence="8 9">
        <text>hydrogencarbonate + H(+) = CO2 + H2O</text>
        <dbReference type="Rhea" id="RHEA:10748"/>
        <dbReference type="ChEBI" id="CHEBI:15377"/>
        <dbReference type="ChEBI" id="CHEBI:15378"/>
        <dbReference type="ChEBI" id="CHEBI:16526"/>
        <dbReference type="ChEBI" id="CHEBI:17544"/>
        <dbReference type="EC" id="4.2.1.1"/>
    </reaction>
</comment>
<dbReference type="SUPFAM" id="SSF51069">
    <property type="entry name" value="Carbonic anhydrase"/>
    <property type="match status" value="1"/>
</dbReference>
<dbReference type="CDD" id="cd03124">
    <property type="entry name" value="alpha_CA_prokaryotic_like"/>
    <property type="match status" value="1"/>
</dbReference>
<dbReference type="InterPro" id="IPR041891">
    <property type="entry name" value="Alpha_CA_prokaryot-like"/>
</dbReference>
<evidence type="ECO:0000256" key="2">
    <source>
        <dbReference type="ARBA" id="ARBA00002904"/>
    </source>
</evidence>
<keyword evidence="5 9" id="KW-0479">Metal-binding</keyword>
<evidence type="ECO:0000256" key="4">
    <source>
        <dbReference type="ARBA" id="ARBA00012925"/>
    </source>
</evidence>
<dbReference type="PANTHER" id="PTHR18952:SF265">
    <property type="entry name" value="CARBONIC ANHYDRASE"/>
    <property type="match status" value="1"/>
</dbReference>
<dbReference type="PROSITE" id="PS51144">
    <property type="entry name" value="ALPHA_CA_2"/>
    <property type="match status" value="1"/>
</dbReference>
<feature type="signal peptide" evidence="9">
    <location>
        <begin position="1"/>
        <end position="21"/>
    </location>
</feature>
<sequence length="276" mass="30953">MKSFLIIVVVLLLILVSSIFAGGYNYDGGPESWNVNYPNCRGNKQSPINFNTNTDRPSPLTSGFFRIYNTDNFTVSNSHGIEFTDLLRRSAITFDFVTYDFQQVHFHIPSEHRIDGKHYDAEAHFVFKDRNNNLSVIGVLYSVNAGGFSKFLSSFPYPPKDITWTFGRLPDVMTADLLSVIFSIAEFGTTSPWAYRYYGSLTTPPCNEGVTWWVATKILPISVDQLISIRALTGYNSRPTQPRNGRTVPVIGRGTEISKRLKASQGGKLTITSNRP</sequence>
<dbReference type="OrthoDB" id="429145at2759"/>
<comment type="cofactor">
    <cofactor evidence="1 9">
        <name>Zn(2+)</name>
        <dbReference type="ChEBI" id="CHEBI:29105"/>
    </cofactor>
</comment>
<dbReference type="SMART" id="SM01057">
    <property type="entry name" value="Carb_anhydrase"/>
    <property type="match status" value="1"/>
</dbReference>
<reference evidence="11" key="1">
    <citation type="submission" date="2019-10" db="EMBL/GenBank/DDBJ databases">
        <title>Conservation and host-specific expression of non-tandemly repeated heterogenous ribosome RNA gene in arbuscular mycorrhizal fungi.</title>
        <authorList>
            <person name="Maeda T."/>
            <person name="Kobayashi Y."/>
            <person name="Nakagawa T."/>
            <person name="Ezawa T."/>
            <person name="Yamaguchi K."/>
            <person name="Bino T."/>
            <person name="Nishimoto Y."/>
            <person name="Shigenobu S."/>
            <person name="Kawaguchi M."/>
        </authorList>
    </citation>
    <scope>NUCLEOTIDE SEQUENCE</scope>
    <source>
        <strain evidence="11">HR1</strain>
    </source>
</reference>
<evidence type="ECO:0000256" key="7">
    <source>
        <dbReference type="ARBA" id="ARBA00023239"/>
    </source>
</evidence>
<dbReference type="EC" id="4.2.1.1" evidence="4 9"/>
<organism evidence="11 12">
    <name type="scientific">Rhizophagus clarus</name>
    <dbReference type="NCBI Taxonomy" id="94130"/>
    <lineage>
        <taxon>Eukaryota</taxon>
        <taxon>Fungi</taxon>
        <taxon>Fungi incertae sedis</taxon>
        <taxon>Mucoromycota</taxon>
        <taxon>Glomeromycotina</taxon>
        <taxon>Glomeromycetes</taxon>
        <taxon>Glomerales</taxon>
        <taxon>Glomeraceae</taxon>
        <taxon>Rhizophagus</taxon>
    </lineage>
</organism>
<feature type="chain" id="PRO_5034301587" description="Carbonic anhydrase" evidence="9">
    <location>
        <begin position="22"/>
        <end position="276"/>
    </location>
</feature>
<dbReference type="Gene3D" id="3.10.200.10">
    <property type="entry name" value="Alpha carbonic anhydrase"/>
    <property type="match status" value="1"/>
</dbReference>
<dbReference type="AlphaFoldDB" id="A0A8H3KZQ2"/>
<dbReference type="GO" id="GO:0008270">
    <property type="term" value="F:zinc ion binding"/>
    <property type="evidence" value="ECO:0007669"/>
    <property type="project" value="UniProtKB-UniRule"/>
</dbReference>
<dbReference type="InterPro" id="IPR036398">
    <property type="entry name" value="CA_dom_sf"/>
</dbReference>
<dbReference type="Pfam" id="PF00194">
    <property type="entry name" value="Carb_anhydrase"/>
    <property type="match status" value="1"/>
</dbReference>
<feature type="domain" description="Alpha-carbonic anhydrase" evidence="10">
    <location>
        <begin position="22"/>
        <end position="259"/>
    </location>
</feature>
<dbReference type="GO" id="GO:0004089">
    <property type="term" value="F:carbonate dehydratase activity"/>
    <property type="evidence" value="ECO:0007669"/>
    <property type="project" value="UniProtKB-UniRule"/>
</dbReference>
<comment type="function">
    <text evidence="2 9">Reversible hydration of carbon dioxide.</text>
</comment>
<gene>
    <name evidence="11" type="ORF">RCL2_000348300</name>
</gene>
<comment type="similarity">
    <text evidence="3 9">Belongs to the alpha-carbonic anhydrase family.</text>
</comment>
<evidence type="ECO:0000256" key="1">
    <source>
        <dbReference type="ARBA" id="ARBA00001947"/>
    </source>
</evidence>
<dbReference type="PANTHER" id="PTHR18952">
    <property type="entry name" value="CARBONIC ANHYDRASE"/>
    <property type="match status" value="1"/>
</dbReference>
<dbReference type="InterPro" id="IPR018338">
    <property type="entry name" value="Carbonic_anhydrase_a-class_CS"/>
</dbReference>
<proteinExistence type="inferred from homology"/>
<dbReference type="Proteomes" id="UP000615446">
    <property type="component" value="Unassembled WGS sequence"/>
</dbReference>